<proteinExistence type="predicted"/>
<dbReference type="RefSeq" id="WP_176533979.1">
    <property type="nucleotide sequence ID" value="NZ_CP088022.1"/>
</dbReference>
<accession>A0A974ADI4</accession>
<dbReference type="AlphaFoldDB" id="A0A974ADI4"/>
<protein>
    <submittedName>
        <fullName evidence="2 3">Phosphotransferase</fullName>
    </submittedName>
</protein>
<dbReference type="PANTHER" id="PTHR21310">
    <property type="entry name" value="AMINOGLYCOSIDE PHOSPHOTRANSFERASE-RELATED-RELATED"/>
    <property type="match status" value="1"/>
</dbReference>
<dbReference type="CDD" id="cd05120">
    <property type="entry name" value="APH_ChoK_like"/>
    <property type="match status" value="1"/>
</dbReference>
<dbReference type="InterPro" id="IPR051678">
    <property type="entry name" value="AGP_Transferase"/>
</dbReference>
<organism evidence="3">
    <name type="scientific">Bradyrhizobium quebecense</name>
    <dbReference type="NCBI Taxonomy" id="2748629"/>
    <lineage>
        <taxon>Bacteria</taxon>
        <taxon>Pseudomonadati</taxon>
        <taxon>Pseudomonadota</taxon>
        <taxon>Alphaproteobacteria</taxon>
        <taxon>Hyphomicrobiales</taxon>
        <taxon>Nitrobacteraceae</taxon>
        <taxon>Bradyrhizobium</taxon>
    </lineage>
</organism>
<keyword evidence="4" id="KW-1185">Reference proteome</keyword>
<dbReference type="InterPro" id="IPR002575">
    <property type="entry name" value="Aminoglycoside_PTrfase"/>
</dbReference>
<dbReference type="PIRSF" id="PIRSF000707">
    <property type="entry name" value="Hygromycin-B_kinase"/>
    <property type="match status" value="1"/>
</dbReference>
<feature type="domain" description="Aminoglycoside phosphotransferase" evidence="1">
    <location>
        <begin position="52"/>
        <end position="243"/>
    </location>
</feature>
<dbReference type="InterPro" id="IPR016259">
    <property type="entry name" value="Hygromycin-B_Kinase"/>
</dbReference>
<dbReference type="PANTHER" id="PTHR21310:SF15">
    <property type="entry name" value="AMINOGLYCOSIDE PHOSPHOTRANSFERASE DOMAIN-CONTAINING PROTEIN"/>
    <property type="match status" value="1"/>
</dbReference>
<gene>
    <name evidence="3" type="ORF">HU230_35930</name>
    <name evidence="2" type="ORF">J4P68_15820</name>
</gene>
<comment type="caution">
    <text evidence="3">The sequence shown here is derived from an EMBL/GenBank/DDBJ whole genome shotgun (WGS) entry which is preliminary data.</text>
</comment>
<sequence length="316" mass="35233">MTALLPPITDYDTYRAWRGDTSRWLPVVRDIADRHGLSCGAPHVFSTGTNLVVGLDGDLILKLFPPFLRPQFVSERSALAQLRGRLGIPIPDVIAEGERDGWPYLVITHLAGTVGSEVWPSLSEAERERVLAEIGAVIAEVQRVPPGRLLAIEPRWEAFMRGQIAQCRARHERLGLPAKLLTSLDDLLRDAAELIPMHTPPVILTGEYIPENFLLGRRADGWHVAGLFDFGDVRTGWGEYDLLGPSAFMAAGHPRRVRSLFDGFGIPRSEVTFVLKRRLMALLMLHSASDPLRHICVAGWPDRVDDLVQLQELVWP</sequence>
<dbReference type="Proteomes" id="UP000692816">
    <property type="component" value="Unassembled WGS sequence"/>
</dbReference>
<dbReference type="EMBL" id="JAGEPA010000001">
    <property type="protein sequence ID" value="MBO1430902.1"/>
    <property type="molecule type" value="Genomic_DNA"/>
</dbReference>
<dbReference type="EMBL" id="JABWSX010000001">
    <property type="protein sequence ID" value="NVL10947.1"/>
    <property type="molecule type" value="Genomic_DNA"/>
</dbReference>
<dbReference type="SUPFAM" id="SSF56112">
    <property type="entry name" value="Protein kinase-like (PK-like)"/>
    <property type="match status" value="1"/>
</dbReference>
<reference evidence="2" key="2">
    <citation type="journal article" date="2021" name="Int. J. Syst. Evol. Microbiol.">
        <title>Bradyrhizobium septentrionale sp. nov. (sv. septentrionale) and Bradyrhizobium quebecense sp. nov. (sv. septentrionale) associated with legumes native to Canada possess rearranged symbiosis genes and numerous insertion sequences.</title>
        <authorList>
            <person name="Bromfield E.S.P."/>
            <person name="Cloutier S."/>
        </authorList>
    </citation>
    <scope>NUCLEOTIDE SEQUENCE</scope>
    <source>
        <strain evidence="2">12S5</strain>
    </source>
</reference>
<evidence type="ECO:0000259" key="1">
    <source>
        <dbReference type="Pfam" id="PF01636"/>
    </source>
</evidence>
<evidence type="ECO:0000313" key="4">
    <source>
        <dbReference type="Proteomes" id="UP000692816"/>
    </source>
</evidence>
<dbReference type="Gene3D" id="3.90.1200.10">
    <property type="match status" value="1"/>
</dbReference>
<evidence type="ECO:0000313" key="2">
    <source>
        <dbReference type="EMBL" id="MBO1430902.1"/>
    </source>
</evidence>
<dbReference type="Pfam" id="PF01636">
    <property type="entry name" value="APH"/>
    <property type="match status" value="1"/>
</dbReference>
<keyword evidence="2" id="KW-0418">Kinase</keyword>
<evidence type="ECO:0000313" key="3">
    <source>
        <dbReference type="EMBL" id="NVL10947.1"/>
    </source>
</evidence>
<name>A0A974ADI4_9BRAD</name>
<reference evidence="3" key="1">
    <citation type="submission" date="2020-06" db="EMBL/GenBank/DDBJ databases">
        <title>Whole Genome Sequence of Bradyrhizobium sp. Strain 66S1MB.</title>
        <authorList>
            <person name="Bromfield E."/>
            <person name="Cloutier S."/>
        </authorList>
    </citation>
    <scope>NUCLEOTIDE SEQUENCE</scope>
    <source>
        <strain evidence="3">66S1MB</strain>
    </source>
</reference>
<dbReference type="GO" id="GO:0016301">
    <property type="term" value="F:kinase activity"/>
    <property type="evidence" value="ECO:0007669"/>
    <property type="project" value="UniProtKB-KW"/>
</dbReference>
<dbReference type="InterPro" id="IPR011009">
    <property type="entry name" value="Kinase-like_dom_sf"/>
</dbReference>
<keyword evidence="2" id="KW-0808">Transferase</keyword>